<gene>
    <name evidence="1" type="ORF">Dalu01_00987</name>
</gene>
<accession>A0ABP9XDD6</accession>
<comment type="caution">
    <text evidence="1">The sequence shown here is derived from an EMBL/GenBank/DDBJ whole genome shotgun (WGS) entry which is preliminary data.</text>
</comment>
<reference evidence="1 2" key="1">
    <citation type="submission" date="2024-02" db="EMBL/GenBank/DDBJ databases">
        <title>Deinococcus aluminii NBRC 112889.</title>
        <authorList>
            <person name="Ichikawa N."/>
            <person name="Katano-Makiyama Y."/>
            <person name="Hidaka K."/>
        </authorList>
    </citation>
    <scope>NUCLEOTIDE SEQUENCE [LARGE SCALE GENOMIC DNA]</scope>
    <source>
        <strain evidence="1 2">NBRC 112889</strain>
    </source>
</reference>
<sequence length="57" mass="5858">MSLPYRTEPRTWDVIVAGGGTAGAIAGIAAVRDHGGEVLAVDIPALQAEMRRLGGNV</sequence>
<evidence type="ECO:0000313" key="1">
    <source>
        <dbReference type="EMBL" id="GAA5532598.1"/>
    </source>
</evidence>
<dbReference type="SUPFAM" id="SSF51905">
    <property type="entry name" value="FAD/NAD(P)-binding domain"/>
    <property type="match status" value="1"/>
</dbReference>
<dbReference type="RefSeq" id="WP_345451863.1">
    <property type="nucleotide sequence ID" value="NZ_BAABRV010000002.1"/>
</dbReference>
<organism evidence="1 2">
    <name type="scientific">Deinococcus aluminii</name>
    <dbReference type="NCBI Taxonomy" id="1656885"/>
    <lineage>
        <taxon>Bacteria</taxon>
        <taxon>Thermotogati</taxon>
        <taxon>Deinococcota</taxon>
        <taxon>Deinococci</taxon>
        <taxon>Deinococcales</taxon>
        <taxon>Deinococcaceae</taxon>
        <taxon>Deinococcus</taxon>
    </lineage>
</organism>
<dbReference type="InterPro" id="IPR036188">
    <property type="entry name" value="FAD/NAD-bd_sf"/>
</dbReference>
<dbReference type="Gene3D" id="3.50.50.60">
    <property type="entry name" value="FAD/NAD(P)-binding domain"/>
    <property type="match status" value="1"/>
</dbReference>
<protein>
    <recommendedName>
        <fullName evidence="3">FAD-binding protein</fullName>
    </recommendedName>
</protein>
<evidence type="ECO:0008006" key="3">
    <source>
        <dbReference type="Google" id="ProtNLM"/>
    </source>
</evidence>
<proteinExistence type="predicted"/>
<evidence type="ECO:0000313" key="2">
    <source>
        <dbReference type="Proteomes" id="UP001404956"/>
    </source>
</evidence>
<dbReference type="Proteomes" id="UP001404956">
    <property type="component" value="Unassembled WGS sequence"/>
</dbReference>
<name>A0ABP9XDD6_9DEIO</name>
<keyword evidence="2" id="KW-1185">Reference proteome</keyword>
<dbReference type="EMBL" id="BAABRV010000002">
    <property type="protein sequence ID" value="GAA5532598.1"/>
    <property type="molecule type" value="Genomic_DNA"/>
</dbReference>